<dbReference type="EMBL" id="JBJKBG010000003">
    <property type="protein sequence ID" value="KAL3744383.1"/>
    <property type="molecule type" value="Genomic_DNA"/>
</dbReference>
<keyword evidence="3" id="KW-0963">Cytoplasm</keyword>
<gene>
    <name evidence="11" type="ORF">ACJRO7_013624</name>
</gene>
<name>A0ABD3L1G9_EUCGL</name>
<proteinExistence type="predicted"/>
<evidence type="ECO:0000256" key="4">
    <source>
        <dbReference type="ARBA" id="ARBA00022801"/>
    </source>
</evidence>
<dbReference type="InterPro" id="IPR002921">
    <property type="entry name" value="Fungal_lipase-type"/>
</dbReference>
<dbReference type="AlphaFoldDB" id="A0ABD3L1G9"/>
<evidence type="ECO:0000313" key="12">
    <source>
        <dbReference type="Proteomes" id="UP001634007"/>
    </source>
</evidence>
<evidence type="ECO:0000256" key="2">
    <source>
        <dbReference type="ARBA" id="ARBA00004496"/>
    </source>
</evidence>
<comment type="caution">
    <text evidence="11">The sequence shown here is derived from an EMBL/GenBank/DDBJ whole genome shotgun (WGS) entry which is preliminary data.</text>
</comment>
<dbReference type="GO" id="GO:0006952">
    <property type="term" value="P:defense response"/>
    <property type="evidence" value="ECO:0007669"/>
    <property type="project" value="UniProtKB-KW"/>
</dbReference>
<protein>
    <submittedName>
        <fullName evidence="11">Uncharacterized protein</fullName>
    </submittedName>
</protein>
<feature type="region of interest" description="Disordered" evidence="7">
    <location>
        <begin position="531"/>
        <end position="566"/>
    </location>
</feature>
<dbReference type="PANTHER" id="PTHR46898">
    <property type="entry name" value="SENESCENCE-ASSOCIATED CARBOXYLESTERASE 101"/>
    <property type="match status" value="1"/>
</dbReference>
<dbReference type="InterPro" id="IPR044603">
    <property type="entry name" value="SAG101-like"/>
</dbReference>
<organism evidence="11 12">
    <name type="scientific">Eucalyptus globulus</name>
    <name type="common">Tasmanian blue gum</name>
    <dbReference type="NCBI Taxonomy" id="34317"/>
    <lineage>
        <taxon>Eukaryota</taxon>
        <taxon>Viridiplantae</taxon>
        <taxon>Streptophyta</taxon>
        <taxon>Embryophyta</taxon>
        <taxon>Tracheophyta</taxon>
        <taxon>Spermatophyta</taxon>
        <taxon>Magnoliopsida</taxon>
        <taxon>eudicotyledons</taxon>
        <taxon>Gunneridae</taxon>
        <taxon>Pentapetalae</taxon>
        <taxon>rosids</taxon>
        <taxon>malvids</taxon>
        <taxon>Myrtales</taxon>
        <taxon>Myrtaceae</taxon>
        <taxon>Myrtoideae</taxon>
        <taxon>Eucalypteae</taxon>
        <taxon>Eucalyptus</taxon>
    </lineage>
</organism>
<dbReference type="GO" id="GO:0016787">
    <property type="term" value="F:hydrolase activity"/>
    <property type="evidence" value="ECO:0007669"/>
    <property type="project" value="UniProtKB-KW"/>
</dbReference>
<dbReference type="InterPro" id="IPR041266">
    <property type="entry name" value="EDS1_EP"/>
</dbReference>
<evidence type="ECO:0000256" key="7">
    <source>
        <dbReference type="SAM" id="MobiDB-lite"/>
    </source>
</evidence>
<evidence type="ECO:0000256" key="8">
    <source>
        <dbReference type="SAM" id="Phobius"/>
    </source>
</evidence>
<evidence type="ECO:0000256" key="1">
    <source>
        <dbReference type="ARBA" id="ARBA00004123"/>
    </source>
</evidence>
<keyword evidence="8" id="KW-0472">Membrane</keyword>
<comment type="subcellular location">
    <subcellularLocation>
        <location evidence="2">Cytoplasm</location>
    </subcellularLocation>
    <subcellularLocation>
        <location evidence="1">Nucleus</location>
    </subcellularLocation>
</comment>
<evidence type="ECO:0000259" key="9">
    <source>
        <dbReference type="Pfam" id="PF01764"/>
    </source>
</evidence>
<evidence type="ECO:0000256" key="3">
    <source>
        <dbReference type="ARBA" id="ARBA00022490"/>
    </source>
</evidence>
<feature type="domain" description="EDS1 EP" evidence="10">
    <location>
        <begin position="293"/>
        <end position="503"/>
    </location>
</feature>
<keyword evidence="4" id="KW-0378">Hydrolase</keyword>
<feature type="compositionally biased region" description="Polar residues" evidence="7">
    <location>
        <begin position="534"/>
        <end position="548"/>
    </location>
</feature>
<dbReference type="GO" id="GO:0005634">
    <property type="term" value="C:nucleus"/>
    <property type="evidence" value="ECO:0007669"/>
    <property type="project" value="UniProtKB-SubCell"/>
</dbReference>
<dbReference type="Gene3D" id="3.40.50.1820">
    <property type="entry name" value="alpha/beta hydrolase"/>
    <property type="match status" value="1"/>
</dbReference>
<keyword evidence="8" id="KW-0812">Transmembrane</keyword>
<feature type="domain" description="Fungal lipase-type" evidence="9">
    <location>
        <begin position="132"/>
        <end position="210"/>
    </location>
</feature>
<dbReference type="GO" id="GO:0005737">
    <property type="term" value="C:cytoplasm"/>
    <property type="evidence" value="ECO:0007669"/>
    <property type="project" value="UniProtKB-SubCell"/>
</dbReference>
<evidence type="ECO:0000256" key="5">
    <source>
        <dbReference type="ARBA" id="ARBA00022821"/>
    </source>
</evidence>
<keyword evidence="12" id="KW-1185">Reference proteome</keyword>
<dbReference type="InterPro" id="IPR029058">
    <property type="entry name" value="AB_hydrolase_fold"/>
</dbReference>
<dbReference type="Proteomes" id="UP001634007">
    <property type="component" value="Unassembled WGS sequence"/>
</dbReference>
<keyword evidence="5" id="KW-0611">Plant defense</keyword>
<evidence type="ECO:0000256" key="6">
    <source>
        <dbReference type="ARBA" id="ARBA00023242"/>
    </source>
</evidence>
<keyword evidence="6" id="KW-0539">Nucleus</keyword>
<dbReference type="PANTHER" id="PTHR46898:SF3">
    <property type="entry name" value="FUNGAL LIPASE-LIKE DOMAIN-CONTAINING PROTEIN"/>
    <property type="match status" value="1"/>
</dbReference>
<keyword evidence="8" id="KW-1133">Transmembrane helix</keyword>
<feature type="transmembrane region" description="Helical" evidence="8">
    <location>
        <begin position="570"/>
        <end position="589"/>
    </location>
</feature>
<evidence type="ECO:0000259" key="10">
    <source>
        <dbReference type="Pfam" id="PF18117"/>
    </source>
</evidence>
<accession>A0ABD3L1G9</accession>
<dbReference type="Pfam" id="PF01764">
    <property type="entry name" value="Lipase_3"/>
    <property type="match status" value="1"/>
</dbReference>
<reference evidence="11 12" key="1">
    <citation type="submission" date="2024-11" db="EMBL/GenBank/DDBJ databases">
        <title>Chromosome-level genome assembly of Eucalyptus globulus Labill. provides insights into its genome evolution.</title>
        <authorList>
            <person name="Li X."/>
        </authorList>
    </citation>
    <scope>NUCLEOTIDE SEQUENCE [LARGE SCALE GENOMIC DNA]</scope>
    <source>
        <strain evidence="11">CL2024</strain>
        <tissue evidence="11">Fresh tender leaves</tissue>
    </source>
</reference>
<evidence type="ECO:0000313" key="11">
    <source>
        <dbReference type="EMBL" id="KAL3744383.1"/>
    </source>
</evidence>
<dbReference type="Pfam" id="PF18117">
    <property type="entry name" value="EDS1_EP"/>
    <property type="match status" value="1"/>
</dbReference>
<sequence>MDRDKDSLFSNGLFLANLAVSSNLVQDSWNKISGLEQRINQNFLLRFIKRVLPLLEPATFRSYGDNPVTIKEFHCLNYNIIAFVTSPVTTGRLPGEKRDSVSSADIPNFQFLCSKRNPTFDINRAAITLFNSLQDELSRLSKKVAILSILSSCNFGLPYIITGHRLGGSIASLLSRPIFWVKNKKRTESIPLCITFGFPLLGDSAFQEATIHLPSYPNQSPYKPFGTFLLCSESSGACFEAPESVMELLPLNGQEVDSYEAGVTTQVAAVGLKPIQAFDPAKELGQMKVYLAYLEWYMKVCKANGQGPGCYDSFKNAGERRDSGVYKYKTILTNYWEHLVNEAEKKPHLLGTRLRSHWLYGGTNYRRIVEPLDIAEHYKRGRKDYIKQGRSKHYILLEKWLKHQEENGRERAGHLNSKLENIESCVTEDLCFWARVEEAIRSCRLLDSRGSLDGSEREKLVKFKEDVVALIKDYAVSPDIFLEKSSYMQWWREYVEILERQMMGDSHNSQLVAFMREERYKNYAEGSPRMFQEGHSNVNPPDSSNAGLRSTERPKISPSPSSLQSSPRCLTLSLLLFLSLCLCLCLFHFL</sequence>